<accession>A0A8E0WLC2</accession>
<evidence type="ECO:0000313" key="3">
    <source>
        <dbReference type="EMBL" id="KDO03391.1"/>
    </source>
</evidence>
<gene>
    <name evidence="3" type="ORF">REISMN_01775</name>
    <name evidence="2" type="ORF">REISMN_05335</name>
</gene>
<evidence type="ECO:0000313" key="2">
    <source>
        <dbReference type="EMBL" id="KDO02762.1"/>
    </source>
</evidence>
<name>A0A8E0WLC2_9RICK</name>
<dbReference type="Proteomes" id="UP000027161">
    <property type="component" value="Unassembled WGS sequence"/>
</dbReference>
<organism evidence="2 4">
    <name type="scientific">Rickettsia tamurae subsp. buchneri</name>
    <dbReference type="NCBI Taxonomy" id="1462938"/>
    <lineage>
        <taxon>Bacteria</taxon>
        <taxon>Pseudomonadati</taxon>
        <taxon>Pseudomonadota</taxon>
        <taxon>Alphaproteobacteria</taxon>
        <taxon>Rickettsiales</taxon>
        <taxon>Rickettsiaceae</taxon>
        <taxon>Rickettsieae</taxon>
        <taxon>Rickettsia</taxon>
        <taxon>spotted fever group</taxon>
    </lineage>
</organism>
<dbReference type="EMBL" id="JFKF01000114">
    <property type="protein sequence ID" value="KDO02762.1"/>
    <property type="molecule type" value="Genomic_DNA"/>
</dbReference>
<evidence type="ECO:0000256" key="1">
    <source>
        <dbReference type="SAM" id="SignalP"/>
    </source>
</evidence>
<feature type="chain" id="PRO_5044690076" evidence="1">
    <location>
        <begin position="16"/>
        <end position="122"/>
    </location>
</feature>
<protein>
    <submittedName>
        <fullName evidence="2">Type-F conjugative transfer system pilin assembly protein TrbC</fullName>
    </submittedName>
</protein>
<dbReference type="InterPro" id="IPR019106">
    <property type="entry name" value="T4SS_TrbC"/>
</dbReference>
<feature type="signal peptide" evidence="1">
    <location>
        <begin position="1"/>
        <end position="15"/>
    </location>
</feature>
<sequence>MLIGLLLLSSVNALAQPQTYIFVSFSMPDAALKEYYLEAQQTGAILVMQGLRDNSFMQTRDKAMELGINFNIDPNLFEEYQIKQIPVIIVDDGKGFVKKLTGHIPLSEVLKIMEKDDYKNLP</sequence>
<dbReference type="EMBL" id="JFKF01000035">
    <property type="protein sequence ID" value="KDO03391.1"/>
    <property type="molecule type" value="Genomic_DNA"/>
</dbReference>
<dbReference type="Pfam" id="PF09673">
    <property type="entry name" value="TrbC_Ftype"/>
    <property type="match status" value="1"/>
</dbReference>
<dbReference type="RefSeq" id="WP_008580486.1">
    <property type="nucleotide sequence ID" value="NZ_JFKF01000035.1"/>
</dbReference>
<keyword evidence="4" id="KW-1185">Reference proteome</keyword>
<proteinExistence type="predicted"/>
<dbReference type="AlphaFoldDB" id="A0A8E0WLC2"/>
<reference evidence="2 4" key="1">
    <citation type="submission" date="2014-02" db="EMBL/GenBank/DDBJ databases">
        <title>Draft genome sequence of Rickettsia buchneri sp. nov. ISO7T.</title>
        <authorList>
            <person name="Felsheim R.F."/>
            <person name="Kurtti T.J."/>
            <person name="Munderloh U.G."/>
        </authorList>
    </citation>
    <scope>NUCLEOTIDE SEQUENCE [LARGE SCALE GENOMIC DNA]</scope>
    <source>
        <strain evidence="2 4">ISO7</strain>
    </source>
</reference>
<evidence type="ECO:0000313" key="4">
    <source>
        <dbReference type="Proteomes" id="UP000027161"/>
    </source>
</evidence>
<comment type="caution">
    <text evidence="2">The sequence shown here is derived from an EMBL/GenBank/DDBJ whole genome shotgun (WGS) entry which is preliminary data.</text>
</comment>
<keyword evidence="1" id="KW-0732">Signal</keyword>